<feature type="transmembrane region" description="Helical" evidence="5">
    <location>
        <begin position="14"/>
        <end position="31"/>
    </location>
</feature>
<reference evidence="6" key="1">
    <citation type="submission" date="2023-07" db="EMBL/GenBank/DDBJ databases">
        <title>Genomic Encyclopedia of Type Strains, Phase IV (KMG-IV): sequencing the most valuable type-strain genomes for metagenomic binning, comparative biology and taxonomic classification.</title>
        <authorList>
            <person name="Goeker M."/>
        </authorList>
    </citation>
    <scope>NUCLEOTIDE SEQUENCE</scope>
    <source>
        <strain evidence="6">DSM 26174</strain>
    </source>
</reference>
<keyword evidence="7" id="KW-1185">Reference proteome</keyword>
<organism evidence="6 7">
    <name type="scientific">Aureibacter tunicatorum</name>
    <dbReference type="NCBI Taxonomy" id="866807"/>
    <lineage>
        <taxon>Bacteria</taxon>
        <taxon>Pseudomonadati</taxon>
        <taxon>Bacteroidota</taxon>
        <taxon>Cytophagia</taxon>
        <taxon>Cytophagales</taxon>
        <taxon>Persicobacteraceae</taxon>
        <taxon>Aureibacter</taxon>
    </lineage>
</organism>
<comment type="subcellular location">
    <subcellularLocation>
        <location evidence="1">Membrane</location>
        <topology evidence="1">Multi-pass membrane protein</topology>
    </subcellularLocation>
</comment>
<feature type="transmembrane region" description="Helical" evidence="5">
    <location>
        <begin position="51"/>
        <end position="71"/>
    </location>
</feature>
<dbReference type="InterPro" id="IPR032808">
    <property type="entry name" value="DoxX"/>
</dbReference>
<keyword evidence="2 5" id="KW-0812">Transmembrane</keyword>
<comment type="caution">
    <text evidence="6">The sequence shown here is derived from an EMBL/GenBank/DDBJ whole genome shotgun (WGS) entry which is preliminary data.</text>
</comment>
<evidence type="ECO:0000256" key="3">
    <source>
        <dbReference type="ARBA" id="ARBA00022989"/>
    </source>
</evidence>
<sequence length="126" mass="13980">MKLHESQISKARKISGYVLSILPSLMIVFSGSNKILGIEWMVEAMKRIPHIGEMTLFIGMLEIACVIIYWIPRVSNIGFFLLCSYTGGIIVAEIVANYSPLPGIMLAIFLYTGTMLRKPSLSGLKL</sequence>
<name>A0AAE3XST8_9BACT</name>
<evidence type="ECO:0008006" key="8">
    <source>
        <dbReference type="Google" id="ProtNLM"/>
    </source>
</evidence>
<evidence type="ECO:0000313" key="7">
    <source>
        <dbReference type="Proteomes" id="UP001185092"/>
    </source>
</evidence>
<evidence type="ECO:0000313" key="6">
    <source>
        <dbReference type="EMBL" id="MDR6241379.1"/>
    </source>
</evidence>
<gene>
    <name evidence="6" type="ORF">HNQ88_004466</name>
</gene>
<protein>
    <recommendedName>
        <fullName evidence="8">DoxX-like protein</fullName>
    </recommendedName>
</protein>
<keyword evidence="4 5" id="KW-0472">Membrane</keyword>
<dbReference type="GO" id="GO:0016020">
    <property type="term" value="C:membrane"/>
    <property type="evidence" value="ECO:0007669"/>
    <property type="project" value="UniProtKB-SubCell"/>
</dbReference>
<dbReference type="RefSeq" id="WP_309942086.1">
    <property type="nucleotide sequence ID" value="NZ_AP025306.1"/>
</dbReference>
<accession>A0AAE3XST8</accession>
<keyword evidence="3 5" id="KW-1133">Transmembrane helix</keyword>
<proteinExistence type="predicted"/>
<evidence type="ECO:0000256" key="4">
    <source>
        <dbReference type="ARBA" id="ARBA00023136"/>
    </source>
</evidence>
<evidence type="ECO:0000256" key="2">
    <source>
        <dbReference type="ARBA" id="ARBA00022692"/>
    </source>
</evidence>
<dbReference type="Proteomes" id="UP001185092">
    <property type="component" value="Unassembled WGS sequence"/>
</dbReference>
<dbReference type="EMBL" id="JAVDQD010000008">
    <property type="protein sequence ID" value="MDR6241379.1"/>
    <property type="molecule type" value="Genomic_DNA"/>
</dbReference>
<dbReference type="Pfam" id="PF13564">
    <property type="entry name" value="DoxX_2"/>
    <property type="match status" value="1"/>
</dbReference>
<evidence type="ECO:0000256" key="5">
    <source>
        <dbReference type="SAM" id="Phobius"/>
    </source>
</evidence>
<evidence type="ECO:0000256" key="1">
    <source>
        <dbReference type="ARBA" id="ARBA00004141"/>
    </source>
</evidence>
<dbReference type="AlphaFoldDB" id="A0AAE3XST8"/>